<organism evidence="10 12">
    <name type="scientific">Orrella dioscoreae</name>
    <dbReference type="NCBI Taxonomy" id="1851544"/>
    <lineage>
        <taxon>Bacteria</taxon>
        <taxon>Pseudomonadati</taxon>
        <taxon>Pseudomonadota</taxon>
        <taxon>Betaproteobacteria</taxon>
        <taxon>Burkholderiales</taxon>
        <taxon>Alcaligenaceae</taxon>
        <taxon>Orrella</taxon>
    </lineage>
</organism>
<dbReference type="EMBL" id="FLRC01000044">
    <property type="protein sequence ID" value="SBT26874.1"/>
    <property type="molecule type" value="Genomic_DNA"/>
</dbReference>
<proteinExistence type="inferred from homology"/>
<keyword evidence="3 7" id="KW-0732">Signal</keyword>
<evidence type="ECO:0000313" key="12">
    <source>
        <dbReference type="Proteomes" id="UP000078558"/>
    </source>
</evidence>
<feature type="chain" id="PRO_5015018682" description="Thiol:disulfide interchange protein" evidence="7">
    <location>
        <begin position="30"/>
        <end position="279"/>
    </location>
</feature>
<dbReference type="GO" id="GO:0042597">
    <property type="term" value="C:periplasmic space"/>
    <property type="evidence" value="ECO:0007669"/>
    <property type="project" value="UniProtKB-SubCell"/>
</dbReference>
<dbReference type="KEGG" id="odi:ODI_R4222"/>
<dbReference type="Pfam" id="PF13098">
    <property type="entry name" value="Thioredoxin_2"/>
    <property type="match status" value="1"/>
</dbReference>
<evidence type="ECO:0000256" key="1">
    <source>
        <dbReference type="ARBA" id="ARBA00004418"/>
    </source>
</evidence>
<dbReference type="InterPro" id="IPR012336">
    <property type="entry name" value="Thioredoxin-like_fold"/>
</dbReference>
<comment type="similarity">
    <text evidence="2 7">Belongs to the thioredoxin family. DsbC subfamily.</text>
</comment>
<dbReference type="PANTHER" id="PTHR35272:SF3">
    <property type="entry name" value="THIOL:DISULFIDE INTERCHANGE PROTEIN DSBC"/>
    <property type="match status" value="1"/>
</dbReference>
<evidence type="ECO:0000256" key="2">
    <source>
        <dbReference type="ARBA" id="ARBA00009813"/>
    </source>
</evidence>
<dbReference type="Proteomes" id="UP000078558">
    <property type="component" value="Chromosome I"/>
</dbReference>
<keyword evidence="5" id="KW-1015">Disulfide bond</keyword>
<feature type="domain" description="Thioredoxin-like fold" evidence="9">
    <location>
        <begin position="144"/>
        <end position="264"/>
    </location>
</feature>
<keyword evidence="6 7" id="KW-0676">Redox-active center</keyword>
<dbReference type="InterPro" id="IPR036249">
    <property type="entry name" value="Thioredoxin-like_sf"/>
</dbReference>
<evidence type="ECO:0000259" key="9">
    <source>
        <dbReference type="Pfam" id="PF13098"/>
    </source>
</evidence>
<sequence>MQVFSLATFRRVAALALLSVGLAIGAAQAQSTAPLSAAGQAAVDDVISKAADDAADAAIAANVHERFVSRFPGAPVTDVRATPYGLYEVNLGGDLVYTDEAVRFVLDGTLIDAETRRDVTRARKEELSRIAFDDLPLALALKQVKGKGERRIAIFEDPNCGYCKQFRRTLEEVDNLTVHTFLLPILSPDSHVKVRDVWCSKSREKTWDDWMLRGKVPPAATCDDVGGEVVALAQKLMVRGTPAIFFDDGSRANGALSLDAFKTRLDAAAQAAPKADARK</sequence>
<evidence type="ECO:0000259" key="8">
    <source>
        <dbReference type="Pfam" id="PF10411"/>
    </source>
</evidence>
<dbReference type="PANTHER" id="PTHR35272">
    <property type="entry name" value="THIOL:DISULFIDE INTERCHANGE PROTEIN DSBC-RELATED"/>
    <property type="match status" value="1"/>
</dbReference>
<dbReference type="InterPro" id="IPR051470">
    <property type="entry name" value="Thiol:disulfide_interchange"/>
</dbReference>
<name>A0A1C3K5Z5_9BURK</name>
<gene>
    <name evidence="10" type="ORF">ODI_00999</name>
    <name evidence="11" type="ORF">ODI_R4222</name>
</gene>
<dbReference type="Pfam" id="PF10411">
    <property type="entry name" value="DsbC_N"/>
    <property type="match status" value="1"/>
</dbReference>
<feature type="domain" description="Disulphide bond isomerase DsbC/G N-terminal" evidence="8">
    <location>
        <begin position="55"/>
        <end position="120"/>
    </location>
</feature>
<evidence type="ECO:0000313" key="10">
    <source>
        <dbReference type="EMBL" id="SBT26874.1"/>
    </source>
</evidence>
<evidence type="ECO:0000256" key="7">
    <source>
        <dbReference type="RuleBase" id="RU364038"/>
    </source>
</evidence>
<dbReference type="InterPro" id="IPR009094">
    <property type="entry name" value="DiS-bond_isomerase_DsbC/G_N_sf"/>
</dbReference>
<keyword evidence="4 7" id="KW-0574">Periplasm</keyword>
<comment type="function">
    <text evidence="7">Required for disulfide bond formation in some periplasmic proteins. Acts by transferring its disulfide bond to other proteins and is reduced in the process.</text>
</comment>
<evidence type="ECO:0000256" key="3">
    <source>
        <dbReference type="ARBA" id="ARBA00022729"/>
    </source>
</evidence>
<feature type="signal peptide" evidence="7">
    <location>
        <begin position="1"/>
        <end position="29"/>
    </location>
</feature>
<dbReference type="InterPro" id="IPR018950">
    <property type="entry name" value="DiS-bond_isomerase_DsbC/G_N"/>
</dbReference>
<evidence type="ECO:0000313" key="11">
    <source>
        <dbReference type="EMBL" id="SOE52480.1"/>
    </source>
</evidence>
<evidence type="ECO:0000256" key="6">
    <source>
        <dbReference type="ARBA" id="ARBA00023284"/>
    </source>
</evidence>
<accession>A0A1C3K5Z5</accession>
<protein>
    <recommendedName>
        <fullName evidence="7">Thiol:disulfide interchange protein</fullName>
    </recommendedName>
</protein>
<reference evidence="10 12" key="1">
    <citation type="submission" date="2016-06" db="EMBL/GenBank/DDBJ databases">
        <authorList>
            <person name="Kjaerup R.B."/>
            <person name="Dalgaard T.S."/>
            <person name="Juul-Madsen H.R."/>
        </authorList>
    </citation>
    <scope>NUCLEOTIDE SEQUENCE [LARGE SCALE GENOMIC DNA]</scope>
    <source>
        <strain evidence="10">Orrdi1</strain>
    </source>
</reference>
<evidence type="ECO:0000256" key="4">
    <source>
        <dbReference type="ARBA" id="ARBA00022764"/>
    </source>
</evidence>
<keyword evidence="12" id="KW-1185">Reference proteome</keyword>
<reference evidence="11 12" key="2">
    <citation type="submission" date="2017-08" db="EMBL/GenBank/DDBJ databases">
        <authorList>
            <person name="de Groot N.N."/>
        </authorList>
    </citation>
    <scope>NUCLEOTIDE SEQUENCE [LARGE SCALE GENOMIC DNA]</scope>
    <source>
        <strain evidence="11">Orrdi1</strain>
    </source>
</reference>
<dbReference type="InterPro" id="IPR033954">
    <property type="entry name" value="DiS-bond_Isoase_DsbC/G"/>
</dbReference>
<dbReference type="EMBL" id="LT907988">
    <property type="protein sequence ID" value="SOE52480.1"/>
    <property type="molecule type" value="Genomic_DNA"/>
</dbReference>
<comment type="subcellular location">
    <subcellularLocation>
        <location evidence="1 7">Periplasm</location>
    </subcellularLocation>
</comment>
<dbReference type="STRING" id="1851544.ODI_00999"/>
<dbReference type="SUPFAM" id="SSF52833">
    <property type="entry name" value="Thioredoxin-like"/>
    <property type="match status" value="1"/>
</dbReference>
<evidence type="ECO:0000256" key="5">
    <source>
        <dbReference type="ARBA" id="ARBA00023157"/>
    </source>
</evidence>
<dbReference type="AlphaFoldDB" id="A0A1C3K5Z5"/>
<dbReference type="CDD" id="cd03020">
    <property type="entry name" value="DsbA_DsbC_DsbG"/>
    <property type="match status" value="1"/>
</dbReference>
<dbReference type="Gene3D" id="3.40.30.10">
    <property type="entry name" value="Glutaredoxin"/>
    <property type="match status" value="1"/>
</dbReference>
<dbReference type="Gene3D" id="3.10.450.70">
    <property type="entry name" value="Disulphide bond isomerase, DsbC/G, N-terminal"/>
    <property type="match status" value="1"/>
</dbReference>
<dbReference type="SUPFAM" id="SSF54423">
    <property type="entry name" value="DsbC/DsbG N-terminal domain-like"/>
    <property type="match status" value="1"/>
</dbReference>